<organism evidence="8 9">
    <name type="scientific">Paracoccus versutus</name>
    <name type="common">Thiobacillus versutus</name>
    <dbReference type="NCBI Taxonomy" id="34007"/>
    <lineage>
        <taxon>Bacteria</taxon>
        <taxon>Pseudomonadati</taxon>
        <taxon>Pseudomonadota</taxon>
        <taxon>Alphaproteobacteria</taxon>
        <taxon>Rhodobacterales</taxon>
        <taxon>Paracoccaceae</taxon>
        <taxon>Paracoccus</taxon>
    </lineage>
</organism>
<evidence type="ECO:0000256" key="4">
    <source>
        <dbReference type="ARBA" id="ARBA00022989"/>
    </source>
</evidence>
<keyword evidence="5 6" id="KW-0472">Membrane</keyword>
<feature type="transmembrane region" description="Helical" evidence="6">
    <location>
        <begin position="213"/>
        <end position="233"/>
    </location>
</feature>
<comment type="caution">
    <text evidence="8">The sequence shown here is derived from an EMBL/GenBank/DDBJ whole genome shotgun (WGS) entry which is preliminary data.</text>
</comment>
<comment type="subcellular location">
    <subcellularLocation>
        <location evidence="1">Membrane</location>
        <topology evidence="1">Multi-pass membrane protein</topology>
    </subcellularLocation>
</comment>
<proteinExistence type="inferred from homology"/>
<comment type="similarity">
    <text evidence="2">Belongs to the drug/metabolite transporter (DMT) superfamily. 10 TMS drug/metabolite exporter (DME) (TC 2.A.7.3) family.</text>
</comment>
<feature type="domain" description="EamA" evidence="7">
    <location>
        <begin position="18"/>
        <end position="149"/>
    </location>
</feature>
<protein>
    <submittedName>
        <fullName evidence="8">EamA-like transporter family protein</fullName>
    </submittedName>
</protein>
<feature type="transmembrane region" description="Helical" evidence="6">
    <location>
        <begin position="136"/>
        <end position="153"/>
    </location>
</feature>
<dbReference type="PANTHER" id="PTHR22911">
    <property type="entry name" value="ACYL-MALONYL CONDENSING ENZYME-RELATED"/>
    <property type="match status" value="1"/>
</dbReference>
<feature type="transmembrane region" description="Helical" evidence="6">
    <location>
        <begin position="159"/>
        <end position="177"/>
    </location>
</feature>
<name>A0A3D9XX29_PARVE</name>
<feature type="transmembrane region" description="Helical" evidence="6">
    <location>
        <begin position="271"/>
        <end position="289"/>
    </location>
</feature>
<evidence type="ECO:0000256" key="3">
    <source>
        <dbReference type="ARBA" id="ARBA00022692"/>
    </source>
</evidence>
<evidence type="ECO:0000313" key="8">
    <source>
        <dbReference type="EMBL" id="REF72812.1"/>
    </source>
</evidence>
<evidence type="ECO:0000256" key="6">
    <source>
        <dbReference type="SAM" id="Phobius"/>
    </source>
</evidence>
<reference evidence="8 9" key="1">
    <citation type="submission" date="2018-08" db="EMBL/GenBank/DDBJ databases">
        <title>Genomic Encyclopedia of Archaeal and Bacterial Type Strains, Phase II (KMG-II): from individual species to whole genera.</title>
        <authorList>
            <person name="Goeker M."/>
        </authorList>
    </citation>
    <scope>NUCLEOTIDE SEQUENCE [LARGE SCALE GENOMIC DNA]</scope>
    <source>
        <strain evidence="8 9">DSM 17099</strain>
    </source>
</reference>
<evidence type="ECO:0000256" key="1">
    <source>
        <dbReference type="ARBA" id="ARBA00004141"/>
    </source>
</evidence>
<keyword evidence="4 6" id="KW-1133">Transmembrane helix</keyword>
<keyword evidence="3 6" id="KW-0812">Transmembrane</keyword>
<sequence>MAVGMSRTTHSLARNDLPGILWMLVAGLCFVAVNGTVRWLGQALPAAEGAFIRFAFGLLFLVPALAPALRQGFAPRIWALFALRGGLHVLAVILWFYAMARITVAEVTAIGFLNPVVVTLGAALLMGERISWRRGLAIAVALAGAMIVLRPGIRALEPGHLAQLGAAVIFGGSYLVAKRLSELVPASVVVAMMSLTVCIGLAPVAALVWVPPTLVQCAVLACTAFFATAGHYAMTRAFAAAPLTVTQPVTLLQLIWASLLGALAFAEPVDLWVLVGGAIMIGAISYITWREARLRRPTITPPAEATRES</sequence>
<feature type="transmembrane region" description="Helical" evidence="6">
    <location>
        <begin position="245"/>
        <end position="265"/>
    </location>
</feature>
<evidence type="ECO:0000256" key="5">
    <source>
        <dbReference type="ARBA" id="ARBA00023136"/>
    </source>
</evidence>
<feature type="transmembrane region" description="Helical" evidence="6">
    <location>
        <begin position="184"/>
        <end position="207"/>
    </location>
</feature>
<accession>A0A3D9XX29</accession>
<feature type="transmembrane region" description="Helical" evidence="6">
    <location>
        <begin position="77"/>
        <end position="98"/>
    </location>
</feature>
<dbReference type="InterPro" id="IPR037185">
    <property type="entry name" value="EmrE-like"/>
</dbReference>
<dbReference type="AlphaFoldDB" id="A0A3D9XX29"/>
<dbReference type="SUPFAM" id="SSF103481">
    <property type="entry name" value="Multidrug resistance efflux transporter EmrE"/>
    <property type="match status" value="2"/>
</dbReference>
<feature type="domain" description="EamA" evidence="7">
    <location>
        <begin position="159"/>
        <end position="288"/>
    </location>
</feature>
<evidence type="ECO:0000259" key="7">
    <source>
        <dbReference type="Pfam" id="PF00892"/>
    </source>
</evidence>
<dbReference type="Proteomes" id="UP000256941">
    <property type="component" value="Unassembled WGS sequence"/>
</dbReference>
<feature type="transmembrane region" description="Helical" evidence="6">
    <location>
        <begin position="46"/>
        <end position="65"/>
    </location>
</feature>
<evidence type="ECO:0000256" key="2">
    <source>
        <dbReference type="ARBA" id="ARBA00009853"/>
    </source>
</evidence>
<dbReference type="GO" id="GO:0016020">
    <property type="term" value="C:membrane"/>
    <property type="evidence" value="ECO:0007669"/>
    <property type="project" value="UniProtKB-SubCell"/>
</dbReference>
<gene>
    <name evidence="8" type="ORF">BDD41_1305</name>
</gene>
<dbReference type="InterPro" id="IPR000620">
    <property type="entry name" value="EamA_dom"/>
</dbReference>
<evidence type="ECO:0000313" key="9">
    <source>
        <dbReference type="Proteomes" id="UP000256941"/>
    </source>
</evidence>
<dbReference type="EMBL" id="QTUJ01000001">
    <property type="protein sequence ID" value="REF72812.1"/>
    <property type="molecule type" value="Genomic_DNA"/>
</dbReference>
<feature type="transmembrane region" description="Helical" evidence="6">
    <location>
        <begin position="104"/>
        <end position="124"/>
    </location>
</feature>
<feature type="transmembrane region" description="Helical" evidence="6">
    <location>
        <begin position="20"/>
        <end position="40"/>
    </location>
</feature>
<dbReference type="PANTHER" id="PTHR22911:SF6">
    <property type="entry name" value="SOLUTE CARRIER FAMILY 35 MEMBER G1"/>
    <property type="match status" value="1"/>
</dbReference>
<dbReference type="Pfam" id="PF00892">
    <property type="entry name" value="EamA"/>
    <property type="match status" value="2"/>
</dbReference>